<dbReference type="EMBL" id="AFYH01106549">
    <property type="status" value="NOT_ANNOTATED_CDS"/>
    <property type="molecule type" value="Genomic_DNA"/>
</dbReference>
<dbReference type="GO" id="GO:0008525">
    <property type="term" value="F:phosphatidylcholine transporter activity"/>
    <property type="evidence" value="ECO:0007669"/>
    <property type="project" value="TreeGrafter"/>
</dbReference>
<sequence>MALQFEEQQFQEAWQELDEPRLEGGWEFFTETTGVKIYRLYQKQSGLYEYKVFGGLAGCTPELCADVYMDLDYRKEWDNYVKALYEKDYDGQKVIYWEVRYPFPMSNRDYIYVRDRQDLDINGRKIWVVLAKSISCSQCPEQSGVIRVNEYTQSLVLESDGDKGTKVYMYYFDNPGGMIPSWLINWAAKSGVPSFLTDMQKACRDYSKYCKKKQG</sequence>
<dbReference type="EMBL" id="AFYH01106547">
    <property type="status" value="NOT_ANNOTATED_CDS"/>
    <property type="molecule type" value="Genomic_DNA"/>
</dbReference>
<dbReference type="InterPro" id="IPR051213">
    <property type="entry name" value="START_lipid_transfer"/>
</dbReference>
<evidence type="ECO:0000256" key="7">
    <source>
        <dbReference type="ARBA" id="ARBA00023121"/>
    </source>
</evidence>
<dbReference type="EMBL" id="AFYH01106548">
    <property type="status" value="NOT_ANNOTATED_CDS"/>
    <property type="molecule type" value="Genomic_DNA"/>
</dbReference>
<dbReference type="GO" id="GO:0005829">
    <property type="term" value="C:cytosol"/>
    <property type="evidence" value="ECO:0007669"/>
    <property type="project" value="UniProtKB-ARBA"/>
</dbReference>
<dbReference type="EMBL" id="AFYH01106550">
    <property type="status" value="NOT_ANNOTATED_CDS"/>
    <property type="molecule type" value="Genomic_DNA"/>
</dbReference>
<dbReference type="SMART" id="SM00234">
    <property type="entry name" value="START"/>
    <property type="match status" value="1"/>
</dbReference>
<evidence type="ECO:0000256" key="9">
    <source>
        <dbReference type="ARBA" id="ARBA00069061"/>
    </source>
</evidence>
<dbReference type="PANTHER" id="PTHR19308:SF39">
    <property type="entry name" value="PHOSPHATIDYLCHOLINE TRANSFER PROTEIN"/>
    <property type="match status" value="1"/>
</dbReference>
<dbReference type="GO" id="GO:0031210">
    <property type="term" value="F:phosphatidylcholine binding"/>
    <property type="evidence" value="ECO:0007669"/>
    <property type="project" value="TreeGrafter"/>
</dbReference>
<proteinExistence type="predicted"/>
<dbReference type="HOGENOM" id="CLU_042209_1_0_1"/>
<evidence type="ECO:0000313" key="14">
    <source>
        <dbReference type="Proteomes" id="UP000008672"/>
    </source>
</evidence>
<evidence type="ECO:0000256" key="11">
    <source>
        <dbReference type="ARBA" id="ARBA00079049"/>
    </source>
</evidence>
<keyword evidence="14" id="KW-1185">Reference proteome</keyword>
<dbReference type="Ensembl" id="ENSLACT00000012743.2">
    <property type="protein sequence ID" value="ENSLACP00000012649.2"/>
    <property type="gene ID" value="ENSLACG00000011143.2"/>
</dbReference>
<dbReference type="InterPro" id="IPR023393">
    <property type="entry name" value="START-like_dom_sf"/>
</dbReference>
<accession>H3ASM8</accession>
<dbReference type="AlphaFoldDB" id="H3ASM8"/>
<evidence type="ECO:0000256" key="3">
    <source>
        <dbReference type="ARBA" id="ARBA00022490"/>
    </source>
</evidence>
<feature type="domain" description="START" evidence="12">
    <location>
        <begin position="23"/>
        <end position="208"/>
    </location>
</feature>
<dbReference type="PANTHER" id="PTHR19308">
    <property type="entry name" value="PHOSPHATIDYLCHOLINE TRANSFER PROTEIN"/>
    <property type="match status" value="1"/>
</dbReference>
<dbReference type="EMBL" id="AFYH01106551">
    <property type="status" value="NOT_ANNOTATED_CDS"/>
    <property type="molecule type" value="Genomic_DNA"/>
</dbReference>
<reference evidence="14" key="1">
    <citation type="submission" date="2011-08" db="EMBL/GenBank/DDBJ databases">
        <title>The draft genome of Latimeria chalumnae.</title>
        <authorList>
            <person name="Di Palma F."/>
            <person name="Alfoldi J."/>
            <person name="Johnson J."/>
            <person name="Berlin A."/>
            <person name="Gnerre S."/>
            <person name="Jaffe D."/>
            <person name="MacCallum I."/>
            <person name="Young S."/>
            <person name="Walker B.J."/>
            <person name="Lander E."/>
            <person name="Lindblad-Toh K."/>
        </authorList>
    </citation>
    <scope>NUCLEOTIDE SEQUENCE [LARGE SCALE GENOMIC DNA]</scope>
    <source>
        <strain evidence="14">Wild caught</strain>
    </source>
</reference>
<comment type="subcellular location">
    <subcellularLocation>
        <location evidence="1">Cytoplasm</location>
    </subcellularLocation>
</comment>
<dbReference type="OMA" id="DYVYMRE"/>
<keyword evidence="6" id="KW-0445">Lipid transport</keyword>
<dbReference type="CTD" id="58488"/>
<dbReference type="InterPro" id="IPR002913">
    <property type="entry name" value="START_lipid-bd_dom"/>
</dbReference>
<evidence type="ECO:0000256" key="2">
    <source>
        <dbReference type="ARBA" id="ARBA00022448"/>
    </source>
</evidence>
<dbReference type="OrthoDB" id="1295045at2759"/>
<keyword evidence="5" id="KW-0007">Acetylation</keyword>
<organism evidence="13 14">
    <name type="scientific">Latimeria chalumnae</name>
    <name type="common">Coelacanth</name>
    <dbReference type="NCBI Taxonomy" id="7897"/>
    <lineage>
        <taxon>Eukaryota</taxon>
        <taxon>Metazoa</taxon>
        <taxon>Chordata</taxon>
        <taxon>Craniata</taxon>
        <taxon>Vertebrata</taxon>
        <taxon>Euteleostomi</taxon>
        <taxon>Coelacanthiformes</taxon>
        <taxon>Coelacanthidae</taxon>
        <taxon>Latimeria</taxon>
    </lineage>
</organism>
<keyword evidence="3" id="KW-0963">Cytoplasm</keyword>
<reference evidence="13" key="2">
    <citation type="submission" date="2025-08" db="UniProtKB">
        <authorList>
            <consortium name="Ensembl"/>
        </authorList>
    </citation>
    <scope>IDENTIFICATION</scope>
</reference>
<dbReference type="SUPFAM" id="SSF55961">
    <property type="entry name" value="Bet v1-like"/>
    <property type="match status" value="1"/>
</dbReference>
<keyword evidence="4" id="KW-0597">Phosphoprotein</keyword>
<dbReference type="KEGG" id="lcm:102357447"/>
<dbReference type="FunFam" id="3.30.530.20:FF:000017">
    <property type="entry name" value="Phosphatidylcholine transfer protein, putative"/>
    <property type="match status" value="1"/>
</dbReference>
<dbReference type="PROSITE" id="PS50848">
    <property type="entry name" value="START"/>
    <property type="match status" value="1"/>
</dbReference>
<dbReference type="STRING" id="7897.ENSLACP00000012649"/>
<evidence type="ECO:0000259" key="12">
    <source>
        <dbReference type="PROSITE" id="PS50848"/>
    </source>
</evidence>
<name>H3ASM8_LATCH</name>
<keyword evidence="7" id="KW-0446">Lipid-binding</keyword>
<evidence type="ECO:0000256" key="1">
    <source>
        <dbReference type="ARBA" id="ARBA00004496"/>
    </source>
</evidence>
<dbReference type="Pfam" id="PF01852">
    <property type="entry name" value="START"/>
    <property type="match status" value="1"/>
</dbReference>
<evidence type="ECO:0000313" key="13">
    <source>
        <dbReference type="Ensembl" id="ENSLACP00000012649.2"/>
    </source>
</evidence>
<gene>
    <name evidence="13" type="primary">PCTP</name>
</gene>
<evidence type="ECO:0000256" key="5">
    <source>
        <dbReference type="ARBA" id="ARBA00022990"/>
    </source>
</evidence>
<comment type="subunit">
    <text evidence="8">Interacts with ACOT13/THEM2.</text>
</comment>
<dbReference type="eggNOG" id="KOG2761">
    <property type="taxonomic scope" value="Eukaryota"/>
</dbReference>
<dbReference type="Proteomes" id="UP000008672">
    <property type="component" value="Unassembled WGS sequence"/>
</dbReference>
<keyword evidence="2" id="KW-0813">Transport</keyword>
<evidence type="ECO:0000256" key="8">
    <source>
        <dbReference type="ARBA" id="ARBA00063535"/>
    </source>
</evidence>
<dbReference type="InParanoid" id="H3ASM8"/>
<dbReference type="GeneID" id="102357447"/>
<dbReference type="GeneTree" id="ENSGT00940000156843"/>
<protein>
    <recommendedName>
        <fullName evidence="9">Phosphatidylcholine transfer protein</fullName>
    </recommendedName>
    <alternativeName>
        <fullName evidence="11">START domain-containing protein 2</fullName>
    </alternativeName>
    <alternativeName>
        <fullName evidence="10">StAR-related lipid transfer protein 2</fullName>
    </alternativeName>
</protein>
<dbReference type="FunCoup" id="H3ASM8">
    <property type="interactions" value="438"/>
</dbReference>
<reference evidence="13" key="3">
    <citation type="submission" date="2025-09" db="UniProtKB">
        <authorList>
            <consortium name="Ensembl"/>
        </authorList>
    </citation>
    <scope>IDENTIFICATION</scope>
</reference>
<dbReference type="Bgee" id="ENSLACG00000011143">
    <property type="expression patterns" value="Expressed in muscle tissue and 6 other cell types or tissues"/>
</dbReference>
<evidence type="ECO:0000256" key="4">
    <source>
        <dbReference type="ARBA" id="ARBA00022553"/>
    </source>
</evidence>
<dbReference type="Gene3D" id="3.30.530.20">
    <property type="match status" value="1"/>
</dbReference>
<evidence type="ECO:0000256" key="10">
    <source>
        <dbReference type="ARBA" id="ARBA00077188"/>
    </source>
</evidence>
<evidence type="ECO:0000256" key="6">
    <source>
        <dbReference type="ARBA" id="ARBA00023055"/>
    </source>
</evidence>